<dbReference type="SUPFAM" id="SSF52402">
    <property type="entry name" value="Adenine nucleotide alpha hydrolases-like"/>
    <property type="match status" value="1"/>
</dbReference>
<protein>
    <submittedName>
        <fullName evidence="2">Universal stress protein</fullName>
    </submittedName>
</protein>
<sequence>MNNKCKILVLSDVDKSTKEILKKGVDLAKVIDAEIDFFCVKKPTDVVAKESQLSAMRSINKKFIETDNQIKKMIDDVSIKNNIKISHKISFGNLKDEISNQLKETKPDIVLLGKRKPKVFSFLGDNIIDFLLKEFSGTILIVSEENLLEVNEEISIGLLNNVNLSSNKFMETLVSYSKKPLKSFQIDVKSAEEKVLIPKDTIKYVFEDGDNAIKNMSSYLTKNNINLLFLNREKNTNSKVANWVRSINCSLMLS</sequence>
<organism evidence="2 3">
    <name type="scientific">Polaribacter batillariae</name>
    <dbReference type="NCBI Taxonomy" id="2808900"/>
    <lineage>
        <taxon>Bacteria</taxon>
        <taxon>Pseudomonadati</taxon>
        <taxon>Bacteroidota</taxon>
        <taxon>Flavobacteriia</taxon>
        <taxon>Flavobacteriales</taxon>
        <taxon>Flavobacteriaceae</taxon>
    </lineage>
</organism>
<evidence type="ECO:0000259" key="1">
    <source>
        <dbReference type="Pfam" id="PF00582"/>
    </source>
</evidence>
<dbReference type="CDD" id="cd00293">
    <property type="entry name" value="USP-like"/>
    <property type="match status" value="1"/>
</dbReference>
<reference evidence="2 3" key="1">
    <citation type="submission" date="2021-03" db="EMBL/GenBank/DDBJ databases">
        <title>Complete genome of Polaribacter_sp.G4M1.</title>
        <authorList>
            <person name="Jeong S.W."/>
            <person name="Bae J.W."/>
        </authorList>
    </citation>
    <scope>NUCLEOTIDE SEQUENCE [LARGE SCALE GENOMIC DNA]</scope>
    <source>
        <strain evidence="2 3">G4M1</strain>
    </source>
</reference>
<dbReference type="InterPro" id="IPR006016">
    <property type="entry name" value="UspA"/>
</dbReference>
<evidence type="ECO:0000313" key="3">
    <source>
        <dbReference type="Proteomes" id="UP000663935"/>
    </source>
</evidence>
<name>A0ABX7SRL8_9FLAO</name>
<gene>
    <name evidence="2" type="ORF">JL193_08380</name>
</gene>
<proteinExistence type="predicted"/>
<dbReference type="Pfam" id="PF00582">
    <property type="entry name" value="Usp"/>
    <property type="match status" value="1"/>
</dbReference>
<dbReference type="EMBL" id="CP071795">
    <property type="protein sequence ID" value="QTD36186.1"/>
    <property type="molecule type" value="Genomic_DNA"/>
</dbReference>
<keyword evidence="3" id="KW-1185">Reference proteome</keyword>
<dbReference type="RefSeq" id="WP_207970378.1">
    <property type="nucleotide sequence ID" value="NZ_CP071795.1"/>
</dbReference>
<dbReference type="Gene3D" id="3.40.50.620">
    <property type="entry name" value="HUPs"/>
    <property type="match status" value="1"/>
</dbReference>
<dbReference type="Proteomes" id="UP000663935">
    <property type="component" value="Chromosome"/>
</dbReference>
<dbReference type="InterPro" id="IPR014729">
    <property type="entry name" value="Rossmann-like_a/b/a_fold"/>
</dbReference>
<feature type="domain" description="UspA" evidence="1">
    <location>
        <begin position="6"/>
        <end position="141"/>
    </location>
</feature>
<accession>A0ABX7SRL8</accession>
<evidence type="ECO:0000313" key="2">
    <source>
        <dbReference type="EMBL" id="QTD36186.1"/>
    </source>
</evidence>